<evidence type="ECO:0000313" key="3">
    <source>
        <dbReference type="Proteomes" id="UP000808337"/>
    </source>
</evidence>
<dbReference type="PANTHER" id="PTHR38590:SF1">
    <property type="entry name" value="BLL0828 PROTEIN"/>
    <property type="match status" value="1"/>
</dbReference>
<accession>A0A9D7SUU1</accession>
<dbReference type="SUPFAM" id="SSF52980">
    <property type="entry name" value="Restriction endonuclease-like"/>
    <property type="match status" value="1"/>
</dbReference>
<dbReference type="AlphaFoldDB" id="A0A9D7SUU1"/>
<dbReference type="InterPro" id="IPR011335">
    <property type="entry name" value="Restrct_endonuc-II-like"/>
</dbReference>
<dbReference type="InterPro" id="IPR047216">
    <property type="entry name" value="Endonuclease_DUF559_bact"/>
</dbReference>
<reference evidence="2 3" key="1">
    <citation type="submission" date="2020-10" db="EMBL/GenBank/DDBJ databases">
        <title>Connecting structure to function with the recovery of over 1000 high-quality activated sludge metagenome-assembled genomes encoding full-length rRNA genes using long-read sequencing.</title>
        <authorList>
            <person name="Singleton C.M."/>
            <person name="Petriglieri F."/>
            <person name="Kristensen J.M."/>
            <person name="Kirkegaard R.H."/>
            <person name="Michaelsen T.Y."/>
            <person name="Andersen M.H."/>
            <person name="Karst S.M."/>
            <person name="Dueholm M.S."/>
            <person name="Nielsen P.H."/>
            <person name="Albertsen M."/>
        </authorList>
    </citation>
    <scope>NUCLEOTIDE SEQUENCE [LARGE SCALE GENOMIC DNA]</scope>
    <source>
        <strain evidence="2">Ribe_18-Q3-R11-54_MAXAC.273</strain>
    </source>
</reference>
<protein>
    <submittedName>
        <fullName evidence="2">DUF559 domain-containing protein</fullName>
    </submittedName>
</protein>
<gene>
    <name evidence="2" type="ORF">IPP15_15120</name>
</gene>
<comment type="caution">
    <text evidence="2">The sequence shown here is derived from an EMBL/GenBank/DDBJ whole genome shotgun (WGS) entry which is preliminary data.</text>
</comment>
<dbReference type="EMBL" id="JADKGY010000022">
    <property type="protein sequence ID" value="MBK9983685.1"/>
    <property type="molecule type" value="Genomic_DNA"/>
</dbReference>
<dbReference type="InterPro" id="IPR007569">
    <property type="entry name" value="DUF559"/>
</dbReference>
<dbReference type="CDD" id="cd01038">
    <property type="entry name" value="Endonuclease_DUF559"/>
    <property type="match status" value="1"/>
</dbReference>
<proteinExistence type="predicted"/>
<dbReference type="PANTHER" id="PTHR38590">
    <property type="entry name" value="BLL0828 PROTEIN"/>
    <property type="match status" value="1"/>
</dbReference>
<sequence length="111" mass="13652">MRKNQTPAEDFFWVKVRARRFFGLKWNRQFIIQCQIDLFITKYYISDFHCHQYKLIVELDGNIHLKQLEEDLIRTERMNEYGFTVLRFSNEQILKQWDEVEQIIKVVIFGC</sequence>
<dbReference type="Pfam" id="PF04480">
    <property type="entry name" value="DUF559"/>
    <property type="match status" value="1"/>
</dbReference>
<dbReference type="Gene3D" id="3.40.960.10">
    <property type="entry name" value="VSR Endonuclease"/>
    <property type="match status" value="1"/>
</dbReference>
<name>A0A9D7SUU1_9BACT</name>
<organism evidence="2 3">
    <name type="scientific">Candidatus Opimibacter skivensis</name>
    <dbReference type="NCBI Taxonomy" id="2982028"/>
    <lineage>
        <taxon>Bacteria</taxon>
        <taxon>Pseudomonadati</taxon>
        <taxon>Bacteroidota</taxon>
        <taxon>Saprospiria</taxon>
        <taxon>Saprospirales</taxon>
        <taxon>Saprospiraceae</taxon>
        <taxon>Candidatus Opimibacter</taxon>
    </lineage>
</organism>
<dbReference type="Proteomes" id="UP000808337">
    <property type="component" value="Unassembled WGS sequence"/>
</dbReference>
<feature type="domain" description="DUF559" evidence="1">
    <location>
        <begin position="1"/>
        <end position="105"/>
    </location>
</feature>
<evidence type="ECO:0000313" key="2">
    <source>
        <dbReference type="EMBL" id="MBK9983685.1"/>
    </source>
</evidence>
<evidence type="ECO:0000259" key="1">
    <source>
        <dbReference type="Pfam" id="PF04480"/>
    </source>
</evidence>